<feature type="compositionally biased region" description="Basic and acidic residues" evidence="1">
    <location>
        <begin position="505"/>
        <end position="521"/>
    </location>
</feature>
<dbReference type="PROSITE" id="PS50913">
    <property type="entry name" value="GRIP"/>
    <property type="match status" value="1"/>
</dbReference>
<dbReference type="EMBL" id="JWZX01000448">
    <property type="protein sequence ID" value="KOO52943.1"/>
    <property type="molecule type" value="Genomic_DNA"/>
</dbReference>
<accession>A0A0M0LQG4</accession>
<feature type="region of interest" description="Disordered" evidence="1">
    <location>
        <begin position="390"/>
        <end position="417"/>
    </location>
</feature>
<dbReference type="CDD" id="cd20404">
    <property type="entry name" value="Tudor_Agenet_AtEML-like"/>
    <property type="match status" value="1"/>
</dbReference>
<feature type="compositionally biased region" description="Basic and acidic residues" evidence="1">
    <location>
        <begin position="398"/>
        <end position="414"/>
    </location>
</feature>
<protein>
    <recommendedName>
        <fullName evidence="2">GRIP domain-containing protein</fullName>
    </recommendedName>
</protein>
<dbReference type="InterPro" id="IPR008395">
    <property type="entry name" value="Agenet-like_dom"/>
</dbReference>
<dbReference type="InterPro" id="IPR000237">
    <property type="entry name" value="GRIP_dom"/>
</dbReference>
<dbReference type="PANTHER" id="PTHR31917:SF153">
    <property type="entry name" value="DUF724 DOMAIN-CONTAINING PROTEIN 3-RELATED"/>
    <property type="match status" value="1"/>
</dbReference>
<feature type="region of interest" description="Disordered" evidence="1">
    <location>
        <begin position="722"/>
        <end position="747"/>
    </location>
</feature>
<dbReference type="SMART" id="SM00755">
    <property type="entry name" value="Grip"/>
    <property type="match status" value="1"/>
</dbReference>
<dbReference type="Proteomes" id="UP000037460">
    <property type="component" value="Unassembled WGS sequence"/>
</dbReference>
<feature type="compositionally biased region" description="Basic and acidic residues" evidence="1">
    <location>
        <begin position="476"/>
        <end position="485"/>
    </location>
</feature>
<keyword evidence="4" id="KW-1185">Reference proteome</keyword>
<dbReference type="Pfam" id="PF01465">
    <property type="entry name" value="GRIP"/>
    <property type="match status" value="1"/>
</dbReference>
<dbReference type="Pfam" id="PF05641">
    <property type="entry name" value="Agenet"/>
    <property type="match status" value="2"/>
</dbReference>
<evidence type="ECO:0000313" key="3">
    <source>
        <dbReference type="EMBL" id="KOO52943.1"/>
    </source>
</evidence>
<dbReference type="CDD" id="cd04508">
    <property type="entry name" value="Tudor_SF"/>
    <property type="match status" value="1"/>
</dbReference>
<dbReference type="Gene3D" id="1.10.220.60">
    <property type="entry name" value="GRIP domain"/>
    <property type="match status" value="1"/>
</dbReference>
<dbReference type="PANTHER" id="PTHR31917">
    <property type="entry name" value="AGENET DOMAIN-CONTAINING PROTEIN-RELATED"/>
    <property type="match status" value="1"/>
</dbReference>
<name>A0A0M0LQG4_9EUKA</name>
<evidence type="ECO:0000313" key="4">
    <source>
        <dbReference type="Proteomes" id="UP000037460"/>
    </source>
</evidence>
<comment type="caution">
    <text evidence="3">The sequence shown here is derived from an EMBL/GenBank/DDBJ whole genome shotgun (WGS) entry which is preliminary data.</text>
</comment>
<feature type="domain" description="GRIP" evidence="2">
    <location>
        <begin position="1138"/>
        <end position="1192"/>
    </location>
</feature>
<evidence type="ECO:0000256" key="1">
    <source>
        <dbReference type="SAM" id="MobiDB-lite"/>
    </source>
</evidence>
<proteinExistence type="predicted"/>
<feature type="compositionally biased region" description="Low complexity" evidence="1">
    <location>
        <begin position="257"/>
        <end position="274"/>
    </location>
</feature>
<sequence>GGGARAGVGRATHDGASAPDNTWLLNTAFDGDDSSLQVHANPKAETGCQGIFYHPAIAHYGVVAPGQADLGYYKEVKQAALVFSRYVAGVAAELGKKYSSRPWPRAEKDDRRFHRISLGSCKVDSTRKDYDKRMGAAVEVAEWLYELIGHVESFTKTALEDGSATTTAVTSTTEPAELSSATALVPAGSLDVADTVPVAHIESIGDLKQAQLVPGELVEVRQKDNTGFDGAWYMATIKEVLPKGTVRVQYTSERVGAQPGARAPAAAASSSSAPMEVEGGEEDVKRLWKGTEEDVKISNIRPVPPVLTGENGAPLELIPEHASSLGNCEAGDTLEMHYLGGWWQVVMIVNPVLQEKPAAASAGAQDGASAGDAEGALSTAADGAVLAAEGAAGGAEGKPGDRRKSLSKEERYERPMPPLELLRNAKFAVKALKFVNEHDEVPAAALRPLWVWKRKGGNQLTKQGKKKQSMGGAQDGAHEGAHEDGGAPGAQDGAHDGAQDGAQDGAHDGAHDGAAEGSGDLKEGDVLVGMWGKSRGREGKNFFKGGVPAFVPTLRMGEAKAVTLTLKEAMLLQEQALMAAQQEALAQLGAAGYRESVVQGEMVEVRAGLEFGEEFESSRWLVKILQCDPINRRCEIEYVDFDDEETPGKKLTDWVDYWAVRPIPPKGVQFGLKTAWLRKLTPGSCVEVLYALEDPDEPKAESADDQGGKGWWDADLIGIYSEEGNEEPPDAPPGQFAPGTKRQGGDGRTWVVKEKGQATIWYPEGVKDWKPKKAGDDGVVYRLKIVPHGTLLTVSAAECMAKMRPWWLFDRFGYAFGANGWEPTFSRKQANAHNRDAESEEKRLAFKIGEIRAQASAGPPLKELIVEGMAVEATQFEEGLLGSWFSGEVAQVRHHAKHGSKAQIKYHDLAEEGGKGSLTEYARIGRDSTPYEVKLGEWGGLLWQPAAIMAPKSLASKKPKSGAELEGGYIEVHWPLDNAWYMASVIMYMPDVQKHKIRYVVDGVIEMLDLEVEEWRGPVAGPNGEPPLAVPVHHVSTAAVDLPKKERKSGGAPKKEVLDGAGYSGFKLRMRLDHRHKEALLYDADGNLAKRDEEVGRLRTQLKQIRDMLKESHKVLKHLMSQETQLKAELKEARRSTQRADGLNLEYLKNVVLAFLLKVYGDADNEEHIKLAHVLETILHFSPEEKAQVRDKITYYESSWWHSTANLLKAQTAADVSERVVASAPSTAPPAAESRASGASASGTATGALPAAAAPAASSGVFGSLWGTLFG</sequence>
<gene>
    <name evidence="3" type="ORF">Ctob_014292</name>
</gene>
<evidence type="ECO:0000259" key="2">
    <source>
        <dbReference type="PROSITE" id="PS50913"/>
    </source>
</evidence>
<feature type="non-terminal residue" evidence="3">
    <location>
        <position position="1"/>
    </location>
</feature>
<dbReference type="OrthoDB" id="9898580at2759"/>
<feature type="region of interest" description="Disordered" evidence="1">
    <location>
        <begin position="457"/>
        <end position="521"/>
    </location>
</feature>
<reference evidence="4" key="1">
    <citation type="journal article" date="2015" name="PLoS Genet.">
        <title>Genome Sequence and Transcriptome Analyses of Chrysochromulina tobin: Metabolic Tools for Enhanced Algal Fitness in the Prominent Order Prymnesiales (Haptophyceae).</title>
        <authorList>
            <person name="Hovde B.T."/>
            <person name="Deodato C.R."/>
            <person name="Hunsperger H.M."/>
            <person name="Ryken S.A."/>
            <person name="Yost W."/>
            <person name="Jha R.K."/>
            <person name="Patterson J."/>
            <person name="Monnat R.J. Jr."/>
            <person name="Barlow S.B."/>
            <person name="Starkenburg S.R."/>
            <person name="Cattolico R.A."/>
        </authorList>
    </citation>
    <scope>NUCLEOTIDE SEQUENCE</scope>
    <source>
        <strain evidence="4">CCMP291</strain>
    </source>
</reference>
<dbReference type="AlphaFoldDB" id="A0A0M0LQG4"/>
<organism evidence="3 4">
    <name type="scientific">Chrysochromulina tobinii</name>
    <dbReference type="NCBI Taxonomy" id="1460289"/>
    <lineage>
        <taxon>Eukaryota</taxon>
        <taxon>Haptista</taxon>
        <taxon>Haptophyta</taxon>
        <taxon>Prymnesiophyceae</taxon>
        <taxon>Prymnesiales</taxon>
        <taxon>Chrysochromulinaceae</taxon>
        <taxon>Chrysochromulina</taxon>
    </lineage>
</organism>
<feature type="region of interest" description="Disordered" evidence="1">
    <location>
        <begin position="255"/>
        <end position="282"/>
    </location>
</feature>